<organism evidence="2 3">
    <name type="scientific">Bradyrhizobium aeschynomenes</name>
    <dbReference type="NCBI Taxonomy" id="2734909"/>
    <lineage>
        <taxon>Bacteria</taxon>
        <taxon>Pseudomonadati</taxon>
        <taxon>Pseudomonadota</taxon>
        <taxon>Alphaproteobacteria</taxon>
        <taxon>Hyphomicrobiales</taxon>
        <taxon>Nitrobacteraceae</taxon>
        <taxon>Bradyrhizobium</taxon>
    </lineage>
</organism>
<comment type="caution">
    <text evidence="2">The sequence shown here is derived from an EMBL/GenBank/DDBJ whole genome shotgun (WGS) entry which is preliminary data.</text>
</comment>
<dbReference type="Proteomes" id="UP000886476">
    <property type="component" value="Unassembled WGS sequence"/>
</dbReference>
<dbReference type="Pfam" id="PF02450">
    <property type="entry name" value="LCAT"/>
    <property type="match status" value="1"/>
</dbReference>
<accession>A0ABX2CJL0</accession>
<dbReference type="PROSITE" id="PS51257">
    <property type="entry name" value="PROKAR_LIPOPROTEIN"/>
    <property type="match status" value="1"/>
</dbReference>
<dbReference type="Gene3D" id="3.40.50.1820">
    <property type="entry name" value="alpha/beta hydrolase"/>
    <property type="match status" value="1"/>
</dbReference>
<dbReference type="RefSeq" id="WP_172113466.1">
    <property type="nucleotide sequence ID" value="NZ_JABFDM010000017.1"/>
</dbReference>
<keyword evidence="3" id="KW-1185">Reference proteome</keyword>
<gene>
    <name evidence="2" type="ORF">HL667_25610</name>
</gene>
<feature type="signal peptide" evidence="1">
    <location>
        <begin position="1"/>
        <end position="24"/>
    </location>
</feature>
<dbReference type="InterPro" id="IPR003386">
    <property type="entry name" value="LACT/PDAT_acylTrfase"/>
</dbReference>
<sequence>MLLTRFVVAAILALIAVSACHAQAAAEAEVPGSAIVKDIPQQTRDEFYARRRDIRRQTAPRVLFVPGILGSKIAECHVDGTQCRDIWGTTGAIARNDVDLSMKTDRRYRTDVVETLLFSNIYGGIVDHLRQKASAIGPDAAGDPLVSVFSYDWRLSNAYNATLLRDRICDLRAGAAKSPIVIIAHSMGGLMTKIWAARYGKQPCSHGGLPDVSQIVFVATPHLGSPKAIKAVVDGYNILFDELTGLKRYLGWWERNYLLDSINAAGISFPSLYELLPIRSSEYCLKQKPALSKAGVPVESDDQKPVNLFDVETWRKYDLLQRIGLPAVRKSYYDNELAPMLKGAEQVLCEISDFDPSSIADVSYFFGREKTDRTYGWFHLRSGKTDRIDDSKIVQGDGTVPVYSAQSMLVSSTRQTIEVQEDHTKIISSKPVLSMIDELYISAAKRADLQTARAQTAYASLLAAETAATRSWIPVSSDPRSWSGSDDKLAIDINKRALAAAGKKPSDIAALARTSLDAGERARLYSVAAATTADNKQQLTWIADAAGSSYSAGQYQDAIRSSTFIAAAVETTVPQNDPSRLALQKSAAEIKGWAYLRSGDIDEFNKLASSYAEKFAMAKDDFKEPVQRRNFLVQFATSPEGSPLLVYNPESGGASVAYDPSKAFRLQWDGIQQ</sequence>
<evidence type="ECO:0008006" key="4">
    <source>
        <dbReference type="Google" id="ProtNLM"/>
    </source>
</evidence>
<name>A0ABX2CJL0_9BRAD</name>
<keyword evidence="1" id="KW-0732">Signal</keyword>
<proteinExistence type="predicted"/>
<protein>
    <recommendedName>
        <fullName evidence="4">Lecithin:cholesterol acyltransferase</fullName>
    </recommendedName>
</protein>
<feature type="chain" id="PRO_5046915428" description="Lecithin:cholesterol acyltransferase" evidence="1">
    <location>
        <begin position="25"/>
        <end position="673"/>
    </location>
</feature>
<evidence type="ECO:0000256" key="1">
    <source>
        <dbReference type="SAM" id="SignalP"/>
    </source>
</evidence>
<dbReference type="EMBL" id="JABFDN010000010">
    <property type="protein sequence ID" value="NPU68403.1"/>
    <property type="molecule type" value="Genomic_DNA"/>
</dbReference>
<dbReference type="InterPro" id="IPR029058">
    <property type="entry name" value="AB_hydrolase_fold"/>
</dbReference>
<evidence type="ECO:0000313" key="2">
    <source>
        <dbReference type="EMBL" id="NPU68403.1"/>
    </source>
</evidence>
<reference evidence="2" key="1">
    <citation type="submission" date="2020-05" db="EMBL/GenBank/DDBJ databases">
        <title>Nod-independent and nitrogen-fixing Bradyrhizobium aeschynomene sp. nov. isolated from nodules of Aeschynomene indica.</title>
        <authorList>
            <person name="Zhang Z."/>
        </authorList>
    </citation>
    <scope>NUCLEOTIDE SEQUENCE</scope>
    <source>
        <strain evidence="2">83012</strain>
    </source>
</reference>
<dbReference type="PANTHER" id="PTHR11440">
    <property type="entry name" value="LECITHIN-CHOLESTEROL ACYLTRANSFERASE-RELATED"/>
    <property type="match status" value="1"/>
</dbReference>
<evidence type="ECO:0000313" key="3">
    <source>
        <dbReference type="Proteomes" id="UP000886476"/>
    </source>
</evidence>
<dbReference type="SUPFAM" id="SSF53474">
    <property type="entry name" value="alpha/beta-Hydrolases"/>
    <property type="match status" value="1"/>
</dbReference>